<evidence type="ECO:0008006" key="9">
    <source>
        <dbReference type="Google" id="ProtNLM"/>
    </source>
</evidence>
<dbReference type="Pfam" id="PF05078">
    <property type="entry name" value="DUF679"/>
    <property type="match status" value="1"/>
</dbReference>
<name>A0A022S023_ERYGU</name>
<dbReference type="PANTHER" id="PTHR31621:SF66">
    <property type="entry name" value="PROTEIN DMP2"/>
    <property type="match status" value="1"/>
</dbReference>
<dbReference type="GO" id="GO:0005737">
    <property type="term" value="C:cytoplasm"/>
    <property type="evidence" value="ECO:0007669"/>
    <property type="project" value="UniProtKB-ARBA"/>
</dbReference>
<accession>A0A022S023</accession>
<feature type="transmembrane region" description="Helical" evidence="6">
    <location>
        <begin position="125"/>
        <end position="144"/>
    </location>
</feature>
<evidence type="ECO:0000313" key="8">
    <source>
        <dbReference type="Proteomes" id="UP000030748"/>
    </source>
</evidence>
<dbReference type="GO" id="GO:0016020">
    <property type="term" value="C:membrane"/>
    <property type="evidence" value="ECO:0007669"/>
    <property type="project" value="UniProtKB-SubCell"/>
</dbReference>
<comment type="similarity">
    <text evidence="2">Belongs to the plant DMP1 protein family.</text>
</comment>
<evidence type="ECO:0000256" key="5">
    <source>
        <dbReference type="ARBA" id="ARBA00023136"/>
    </source>
</evidence>
<gene>
    <name evidence="7" type="ORF">MIMGU_mgv1a013892mg</name>
</gene>
<comment type="subcellular location">
    <subcellularLocation>
        <location evidence="1">Membrane</location>
        <topology evidence="1">Multi-pass membrane protein</topology>
    </subcellularLocation>
</comment>
<evidence type="ECO:0000313" key="7">
    <source>
        <dbReference type="EMBL" id="EYU45596.1"/>
    </source>
</evidence>
<keyword evidence="5 6" id="KW-0472">Membrane</keyword>
<evidence type="ECO:0000256" key="2">
    <source>
        <dbReference type="ARBA" id="ARBA00008707"/>
    </source>
</evidence>
<keyword evidence="3 6" id="KW-0812">Transmembrane</keyword>
<feature type="transmembrane region" description="Helical" evidence="6">
    <location>
        <begin position="164"/>
        <end position="181"/>
    </location>
</feature>
<evidence type="ECO:0000256" key="4">
    <source>
        <dbReference type="ARBA" id="ARBA00022989"/>
    </source>
</evidence>
<dbReference type="EMBL" id="KI630180">
    <property type="protein sequence ID" value="EYU45596.1"/>
    <property type="molecule type" value="Genomic_DNA"/>
</dbReference>
<evidence type="ECO:0000256" key="3">
    <source>
        <dbReference type="ARBA" id="ARBA00022692"/>
    </source>
</evidence>
<feature type="transmembrane region" description="Helical" evidence="6">
    <location>
        <begin position="95"/>
        <end position="113"/>
    </location>
</feature>
<dbReference type="PANTHER" id="PTHR31621">
    <property type="entry name" value="PROTEIN DMP3"/>
    <property type="match status" value="1"/>
</dbReference>
<dbReference type="AlphaFoldDB" id="A0A022S023"/>
<feature type="transmembrane region" description="Helical" evidence="6">
    <location>
        <begin position="65"/>
        <end position="83"/>
    </location>
</feature>
<dbReference type="KEGG" id="egt:105961478"/>
<dbReference type="STRING" id="4155.A0A022S023"/>
<dbReference type="eggNOG" id="ENOG502RXHQ">
    <property type="taxonomic scope" value="Eukaryota"/>
</dbReference>
<protein>
    <recommendedName>
        <fullName evidence="9">DUF679 domain-containing protein</fullName>
    </recommendedName>
</protein>
<dbReference type="GO" id="GO:0010256">
    <property type="term" value="P:endomembrane system organization"/>
    <property type="evidence" value="ECO:0000318"/>
    <property type="project" value="GO_Central"/>
</dbReference>
<dbReference type="InterPro" id="IPR007770">
    <property type="entry name" value="DMP"/>
</dbReference>
<organism evidence="7 8">
    <name type="scientific">Erythranthe guttata</name>
    <name type="common">Yellow monkey flower</name>
    <name type="synonym">Mimulus guttatus</name>
    <dbReference type="NCBI Taxonomy" id="4155"/>
    <lineage>
        <taxon>Eukaryota</taxon>
        <taxon>Viridiplantae</taxon>
        <taxon>Streptophyta</taxon>
        <taxon>Embryophyta</taxon>
        <taxon>Tracheophyta</taxon>
        <taxon>Spermatophyta</taxon>
        <taxon>Magnoliopsida</taxon>
        <taxon>eudicotyledons</taxon>
        <taxon>Gunneridae</taxon>
        <taxon>Pentapetalae</taxon>
        <taxon>asterids</taxon>
        <taxon>lamiids</taxon>
        <taxon>Lamiales</taxon>
        <taxon>Phrymaceae</taxon>
        <taxon>Erythranthe</taxon>
    </lineage>
</organism>
<dbReference type="Proteomes" id="UP000030748">
    <property type="component" value="Unassembled WGS sequence"/>
</dbReference>
<dbReference type="OMA" id="LSERTMM"/>
<reference evidence="7" key="1">
    <citation type="journal article" date="2013" name="Proc. Natl. Acad. Sci. U.S.A.">
        <title>Fine-scale variation in meiotic recombination in Mimulus inferred from population shotgun sequencing.</title>
        <authorList>
            <person name="Hellsten U."/>
            <person name="Wright K.M."/>
            <person name="Jenkins J."/>
            <person name="Shu S."/>
            <person name="Yuan Y."/>
            <person name="Wessler S.R."/>
            <person name="Schmutz J."/>
            <person name="Willis J.H."/>
            <person name="Rokhsar D.S."/>
        </authorList>
    </citation>
    <scope>NUCLEOTIDE SEQUENCE [LARGE SCALE GENOMIC DNA]</scope>
</reference>
<keyword evidence="4 6" id="KW-1133">Transmembrane helix</keyword>
<dbReference type="PhylomeDB" id="A0A022S023"/>
<sequence length="207" mass="22371">MSSTTTQPPPPPPLPTSTAVQNLTQTTLTGVGNLIKLLPTGTVFLFQFLNPLLTNNGKCHVVNKYLTSFLIAISGFLCFFASFTDSYTDSQGNTHYGIVTATGLWLITPSSSTDKQDFSTYRLRLGDFVHAFFSLIVFAVVALLDPNSVECFYPSFKSTEKVLMAVPPVIGVVSSAIFVLFPNNRHGFGYPFIQNSTPTPTPASASA</sequence>
<evidence type="ECO:0000256" key="6">
    <source>
        <dbReference type="SAM" id="Phobius"/>
    </source>
</evidence>
<keyword evidence="8" id="KW-1185">Reference proteome</keyword>
<feature type="transmembrane region" description="Helical" evidence="6">
    <location>
        <begin position="34"/>
        <end position="53"/>
    </location>
</feature>
<proteinExistence type="inferred from homology"/>
<evidence type="ECO:0000256" key="1">
    <source>
        <dbReference type="ARBA" id="ARBA00004141"/>
    </source>
</evidence>
<dbReference type="OrthoDB" id="1928191at2759"/>